<proteinExistence type="inferred from homology"/>
<dbReference type="InterPro" id="IPR015797">
    <property type="entry name" value="NUDIX_hydrolase-like_dom_sf"/>
</dbReference>
<dbReference type="GO" id="GO:0016462">
    <property type="term" value="F:pyrophosphatase activity"/>
    <property type="evidence" value="ECO:0007669"/>
    <property type="project" value="UniProtKB-ARBA"/>
</dbReference>
<dbReference type="InterPro" id="IPR020476">
    <property type="entry name" value="Nudix_hydrolase"/>
</dbReference>
<dbReference type="PROSITE" id="PS00893">
    <property type="entry name" value="NUDIX_BOX"/>
    <property type="match status" value="1"/>
</dbReference>
<dbReference type="AlphaFoldDB" id="A0A4R6PXI4"/>
<dbReference type="GO" id="GO:0019693">
    <property type="term" value="P:ribose phosphate metabolic process"/>
    <property type="evidence" value="ECO:0007669"/>
    <property type="project" value="TreeGrafter"/>
</dbReference>
<dbReference type="GO" id="GO:0005829">
    <property type="term" value="C:cytosol"/>
    <property type="evidence" value="ECO:0007669"/>
    <property type="project" value="TreeGrafter"/>
</dbReference>
<dbReference type="OrthoDB" id="9806150at2"/>
<evidence type="ECO:0000256" key="2">
    <source>
        <dbReference type="ARBA" id="ARBA00022801"/>
    </source>
</evidence>
<dbReference type="Proteomes" id="UP000295500">
    <property type="component" value="Unassembled WGS sequence"/>
</dbReference>
<dbReference type="Pfam" id="PF00293">
    <property type="entry name" value="NUDIX"/>
    <property type="match status" value="1"/>
</dbReference>
<evidence type="ECO:0000313" key="5">
    <source>
        <dbReference type="EMBL" id="TDP51059.1"/>
    </source>
</evidence>
<dbReference type="FunFam" id="3.90.79.10:FF:000024">
    <property type="entry name" value="ADP-ribose pyrophosphatase"/>
    <property type="match status" value="1"/>
</dbReference>
<gene>
    <name evidence="5" type="ORF">EV211_1336</name>
</gene>
<dbReference type="PANTHER" id="PTHR11839:SF18">
    <property type="entry name" value="NUDIX HYDROLASE DOMAIN-CONTAINING PROTEIN"/>
    <property type="match status" value="1"/>
</dbReference>
<comment type="caution">
    <text evidence="5">The sequence shown here is derived from an EMBL/GenBank/DDBJ whole genome shotgun (WGS) entry which is preliminary data.</text>
</comment>
<accession>A0A4R6PXI4</accession>
<dbReference type="InterPro" id="IPR000086">
    <property type="entry name" value="NUDIX_hydrolase_dom"/>
</dbReference>
<dbReference type="SUPFAM" id="SSF55811">
    <property type="entry name" value="Nudix"/>
    <property type="match status" value="1"/>
</dbReference>
<dbReference type="PANTHER" id="PTHR11839">
    <property type="entry name" value="UDP/ADP-SUGAR PYROPHOSPHATASE"/>
    <property type="match status" value="1"/>
</dbReference>
<evidence type="ECO:0000256" key="1">
    <source>
        <dbReference type="ARBA" id="ARBA00001946"/>
    </source>
</evidence>
<feature type="domain" description="Nudix hydrolase" evidence="4">
    <location>
        <begin position="39"/>
        <end position="167"/>
    </location>
</feature>
<dbReference type="EMBL" id="SNXO01000033">
    <property type="protein sequence ID" value="TDP51059.1"/>
    <property type="molecule type" value="Genomic_DNA"/>
</dbReference>
<evidence type="ECO:0000259" key="4">
    <source>
        <dbReference type="PROSITE" id="PS51462"/>
    </source>
</evidence>
<reference evidence="5 6" key="1">
    <citation type="submission" date="2019-03" db="EMBL/GenBank/DDBJ databases">
        <title>Genomic Encyclopedia of Type Strains, Phase IV (KMG-IV): sequencing the most valuable type-strain genomes for metagenomic binning, comparative biology and taxonomic classification.</title>
        <authorList>
            <person name="Goeker M."/>
        </authorList>
    </citation>
    <scope>NUCLEOTIDE SEQUENCE [LARGE SCALE GENOMIC DNA]</scope>
    <source>
        <strain evidence="5 6">DSM 28287</strain>
    </source>
</reference>
<dbReference type="PRINTS" id="PR00502">
    <property type="entry name" value="NUDIXFAMILY"/>
</dbReference>
<keyword evidence="6" id="KW-1185">Reference proteome</keyword>
<dbReference type="PROSITE" id="PS51462">
    <property type="entry name" value="NUDIX"/>
    <property type="match status" value="1"/>
</dbReference>
<comment type="cofactor">
    <cofactor evidence="1">
        <name>Mg(2+)</name>
        <dbReference type="ChEBI" id="CHEBI:18420"/>
    </cofactor>
</comment>
<evidence type="ECO:0000313" key="6">
    <source>
        <dbReference type="Proteomes" id="UP000295500"/>
    </source>
</evidence>
<protein>
    <submittedName>
        <fullName evidence="5">ADP-ribose pyrophosphatase</fullName>
    </submittedName>
</protein>
<comment type="similarity">
    <text evidence="3">Belongs to the Nudix hydrolase family.</text>
</comment>
<name>A0A4R6PXI4_9FIRM</name>
<organism evidence="5 6">
    <name type="scientific">Aminicella lysinilytica</name>
    <dbReference type="NCBI Taxonomy" id="433323"/>
    <lineage>
        <taxon>Bacteria</taxon>
        <taxon>Bacillati</taxon>
        <taxon>Bacillota</taxon>
        <taxon>Clostridia</taxon>
        <taxon>Peptostreptococcales</taxon>
        <taxon>Anaerovoracaceae</taxon>
        <taxon>Aminicella</taxon>
    </lineage>
</organism>
<dbReference type="InterPro" id="IPR020084">
    <property type="entry name" value="NUDIX_hydrolase_CS"/>
</dbReference>
<keyword evidence="2 3" id="KW-0378">Hydrolase</keyword>
<dbReference type="RefSeq" id="WP_133528992.1">
    <property type="nucleotide sequence ID" value="NZ_CALCQM010000077.1"/>
</dbReference>
<sequence length="185" mass="20753">MTFEEKTIDSEYVFKGKLIKVRRDKVTTVDGESIREIVEHSGGVVIAALKENGNMLMERQFRKPVEGIVFEAPAGKIDPGEEPVDAALRELKEETGYTARKIEFLTKTYPSVGFSAEILYIYLCTELEAGETDFDDNEAIDLEEHSIDELYDMVIAGEIIDAKTQIAVMMVKGMIDKGELADYLD</sequence>
<dbReference type="Gene3D" id="3.90.79.10">
    <property type="entry name" value="Nucleoside Triphosphate Pyrophosphohydrolase"/>
    <property type="match status" value="1"/>
</dbReference>
<dbReference type="GO" id="GO:0006753">
    <property type="term" value="P:nucleoside phosphate metabolic process"/>
    <property type="evidence" value="ECO:0007669"/>
    <property type="project" value="TreeGrafter"/>
</dbReference>
<evidence type="ECO:0000256" key="3">
    <source>
        <dbReference type="RuleBase" id="RU003476"/>
    </source>
</evidence>